<name>A0A0D1ZXJ4_9PEZI</name>
<dbReference type="InterPro" id="IPR020846">
    <property type="entry name" value="MFS_dom"/>
</dbReference>
<dbReference type="InterPro" id="IPR005828">
    <property type="entry name" value="MFS_sugar_transport-like"/>
</dbReference>
<feature type="transmembrane region" description="Helical" evidence="8">
    <location>
        <begin position="133"/>
        <end position="152"/>
    </location>
</feature>
<gene>
    <name evidence="10" type="ORF">PV09_09454</name>
</gene>
<keyword evidence="3 7" id="KW-0813">Transport</keyword>
<keyword evidence="5 8" id="KW-1133">Transmembrane helix</keyword>
<comment type="similarity">
    <text evidence="2 7">Belongs to the major facilitator superfamily. Sugar transporter (TC 2.A.1.1) family.</text>
</comment>
<proteinExistence type="inferred from homology"/>
<feature type="domain" description="Major facilitator superfamily (MFS) profile" evidence="9">
    <location>
        <begin position="58"/>
        <end position="498"/>
    </location>
</feature>
<evidence type="ECO:0000256" key="2">
    <source>
        <dbReference type="ARBA" id="ARBA00010992"/>
    </source>
</evidence>
<dbReference type="Pfam" id="PF00083">
    <property type="entry name" value="Sugar_tr"/>
    <property type="match status" value="1"/>
</dbReference>
<keyword evidence="6 8" id="KW-0472">Membrane</keyword>
<feature type="transmembrane region" description="Helical" evidence="8">
    <location>
        <begin position="55"/>
        <end position="82"/>
    </location>
</feature>
<dbReference type="PROSITE" id="PS50850">
    <property type="entry name" value="MFS"/>
    <property type="match status" value="1"/>
</dbReference>
<dbReference type="VEuPathDB" id="FungiDB:PV09_09454"/>
<dbReference type="PANTHER" id="PTHR48022">
    <property type="entry name" value="PLASTIDIC GLUCOSE TRANSPORTER 4"/>
    <property type="match status" value="1"/>
</dbReference>
<feature type="transmembrane region" description="Helical" evidence="8">
    <location>
        <begin position="447"/>
        <end position="464"/>
    </location>
</feature>
<evidence type="ECO:0000256" key="6">
    <source>
        <dbReference type="ARBA" id="ARBA00023136"/>
    </source>
</evidence>
<evidence type="ECO:0000259" key="9">
    <source>
        <dbReference type="PROSITE" id="PS50850"/>
    </source>
</evidence>
<protein>
    <recommendedName>
        <fullName evidence="9">Major facilitator superfamily (MFS) profile domain-containing protein</fullName>
    </recommendedName>
</protein>
<evidence type="ECO:0000256" key="4">
    <source>
        <dbReference type="ARBA" id="ARBA00022692"/>
    </source>
</evidence>
<dbReference type="GeneID" id="27317427"/>
<dbReference type="InParanoid" id="A0A0D1ZXJ4"/>
<sequence length="533" mass="59366">MCDTKDHETTQIDVTAEKPSQSSHAVIVGSEQLKNFEKYQHSLTRLEAFKQEWKCIMWCIYMFFVCILFGFDALAGGVVVSIEQFRVHFGKPFDGGYVVDANWQLGFLAATLFGLVFGGLCSSVGVAYLGRQITLGIAYCISIAGVCLQYYASNDAQFFGGKILTGVPLGIFTSVAPSYASEMAPLVIRGAITAGMNFATVLGQLIGYGVMRQASFYPDERQYKVLFATQWGFAAVGLLLLPFYPESPYWLVQHGRHEKARRNIEKLHKPGYDVDGKMAEIHDALARINKDNEGQGSMIECFNRRNIKRTLVATSMFFVQNACGNSWVIGYMSYFMQLGGMSAERSFDTSVGITGLMVIGNMAGWFWVEYFGRRNTALWGTIILCITLYLIGILACIKTNGAIWGQVAFMAVWGFVYQGTVGSVAWTISSETPTSRLRMPTQSLSTMMNGLSSCIWSFSLPYAINPDQGNLGGKIAFIFGSVLVFATIFIYFMVPETKDRTYVEIDQLWKQGVPPRKFKSTNLVIVTEEQRDR</sequence>
<evidence type="ECO:0000313" key="11">
    <source>
        <dbReference type="Proteomes" id="UP000053259"/>
    </source>
</evidence>
<feature type="transmembrane region" description="Helical" evidence="8">
    <location>
        <begin position="186"/>
        <end position="211"/>
    </location>
</feature>
<dbReference type="RefSeq" id="XP_016208674.1">
    <property type="nucleotide sequence ID" value="XM_016363514.1"/>
</dbReference>
<dbReference type="EMBL" id="KN847597">
    <property type="protein sequence ID" value="KIV98804.1"/>
    <property type="molecule type" value="Genomic_DNA"/>
</dbReference>
<dbReference type="InterPro" id="IPR036259">
    <property type="entry name" value="MFS_trans_sf"/>
</dbReference>
<dbReference type="FunFam" id="1.20.1250.20:FF:000078">
    <property type="entry name" value="MFS maltose transporter, putative"/>
    <property type="match status" value="1"/>
</dbReference>
<feature type="transmembrane region" description="Helical" evidence="8">
    <location>
        <begin position="403"/>
        <end position="426"/>
    </location>
</feature>
<evidence type="ECO:0000313" key="10">
    <source>
        <dbReference type="EMBL" id="KIV98804.1"/>
    </source>
</evidence>
<feature type="transmembrane region" description="Helical" evidence="8">
    <location>
        <begin position="158"/>
        <end position="179"/>
    </location>
</feature>
<evidence type="ECO:0000256" key="7">
    <source>
        <dbReference type="RuleBase" id="RU003346"/>
    </source>
</evidence>
<feature type="transmembrane region" description="Helical" evidence="8">
    <location>
        <begin position="311"/>
        <end position="329"/>
    </location>
</feature>
<dbReference type="NCBIfam" id="TIGR00879">
    <property type="entry name" value="SP"/>
    <property type="match status" value="1"/>
</dbReference>
<dbReference type="OrthoDB" id="6612291at2759"/>
<dbReference type="InterPro" id="IPR003663">
    <property type="entry name" value="Sugar/inositol_transpt"/>
</dbReference>
<feature type="transmembrane region" description="Helical" evidence="8">
    <location>
        <begin position="349"/>
        <end position="368"/>
    </location>
</feature>
<dbReference type="HOGENOM" id="CLU_001265_11_0_1"/>
<keyword evidence="11" id="KW-1185">Reference proteome</keyword>
<dbReference type="Proteomes" id="UP000053259">
    <property type="component" value="Unassembled WGS sequence"/>
</dbReference>
<evidence type="ECO:0000256" key="1">
    <source>
        <dbReference type="ARBA" id="ARBA00004141"/>
    </source>
</evidence>
<evidence type="ECO:0000256" key="3">
    <source>
        <dbReference type="ARBA" id="ARBA00022448"/>
    </source>
</evidence>
<dbReference type="AlphaFoldDB" id="A0A0D1ZXJ4"/>
<dbReference type="GO" id="GO:0005351">
    <property type="term" value="F:carbohydrate:proton symporter activity"/>
    <property type="evidence" value="ECO:0007669"/>
    <property type="project" value="TreeGrafter"/>
</dbReference>
<comment type="subcellular location">
    <subcellularLocation>
        <location evidence="1">Membrane</location>
        <topology evidence="1">Multi-pass membrane protein</topology>
    </subcellularLocation>
</comment>
<feature type="transmembrane region" description="Helical" evidence="8">
    <location>
        <begin position="476"/>
        <end position="494"/>
    </location>
</feature>
<feature type="transmembrane region" description="Helical" evidence="8">
    <location>
        <begin position="377"/>
        <end position="397"/>
    </location>
</feature>
<evidence type="ECO:0000256" key="5">
    <source>
        <dbReference type="ARBA" id="ARBA00022989"/>
    </source>
</evidence>
<reference evidence="10 11" key="1">
    <citation type="submission" date="2015-01" db="EMBL/GenBank/DDBJ databases">
        <title>The Genome Sequence of Ochroconis gallopava CBS43764.</title>
        <authorList>
            <consortium name="The Broad Institute Genomics Platform"/>
            <person name="Cuomo C."/>
            <person name="de Hoog S."/>
            <person name="Gorbushina A."/>
            <person name="Stielow B."/>
            <person name="Teixiera M."/>
            <person name="Abouelleil A."/>
            <person name="Chapman S.B."/>
            <person name="Priest M."/>
            <person name="Young S.K."/>
            <person name="Wortman J."/>
            <person name="Nusbaum C."/>
            <person name="Birren B."/>
        </authorList>
    </citation>
    <scope>NUCLEOTIDE SEQUENCE [LARGE SCALE GENOMIC DNA]</scope>
    <source>
        <strain evidence="10 11">CBS 43764</strain>
    </source>
</reference>
<dbReference type="SUPFAM" id="SSF103473">
    <property type="entry name" value="MFS general substrate transporter"/>
    <property type="match status" value="1"/>
</dbReference>
<dbReference type="InterPro" id="IPR050360">
    <property type="entry name" value="MFS_Sugar_Transporters"/>
</dbReference>
<keyword evidence="4 8" id="KW-0812">Transmembrane</keyword>
<accession>A0A0D1ZXJ4</accession>
<feature type="transmembrane region" description="Helical" evidence="8">
    <location>
        <begin position="231"/>
        <end position="252"/>
    </location>
</feature>
<dbReference type="GO" id="GO:0016020">
    <property type="term" value="C:membrane"/>
    <property type="evidence" value="ECO:0007669"/>
    <property type="project" value="UniProtKB-SubCell"/>
</dbReference>
<dbReference type="Gene3D" id="1.20.1250.20">
    <property type="entry name" value="MFS general substrate transporter like domains"/>
    <property type="match status" value="1"/>
</dbReference>
<dbReference type="PROSITE" id="PS00217">
    <property type="entry name" value="SUGAR_TRANSPORT_2"/>
    <property type="match status" value="1"/>
</dbReference>
<dbReference type="PANTHER" id="PTHR48022:SF15">
    <property type="entry name" value="ALPHA-GLUCOSIDE TRANSPORTER, PUTATIVE (AFU_ORTHOLOGUE AFUA_5G00500)-RELATED"/>
    <property type="match status" value="1"/>
</dbReference>
<feature type="transmembrane region" description="Helical" evidence="8">
    <location>
        <begin position="102"/>
        <end position="121"/>
    </location>
</feature>
<evidence type="ECO:0000256" key="8">
    <source>
        <dbReference type="SAM" id="Phobius"/>
    </source>
</evidence>
<dbReference type="InterPro" id="IPR005829">
    <property type="entry name" value="Sugar_transporter_CS"/>
</dbReference>
<organism evidence="10 11">
    <name type="scientific">Verruconis gallopava</name>
    <dbReference type="NCBI Taxonomy" id="253628"/>
    <lineage>
        <taxon>Eukaryota</taxon>
        <taxon>Fungi</taxon>
        <taxon>Dikarya</taxon>
        <taxon>Ascomycota</taxon>
        <taxon>Pezizomycotina</taxon>
        <taxon>Dothideomycetes</taxon>
        <taxon>Pleosporomycetidae</taxon>
        <taxon>Venturiales</taxon>
        <taxon>Sympoventuriaceae</taxon>
        <taxon>Verruconis</taxon>
    </lineage>
</organism>